<dbReference type="OrthoDB" id="9866052at2"/>
<proteinExistence type="predicted"/>
<organism evidence="2 3">
    <name type="scientific">Caballeronia humi</name>
    <dbReference type="NCBI Taxonomy" id="326474"/>
    <lineage>
        <taxon>Bacteria</taxon>
        <taxon>Pseudomonadati</taxon>
        <taxon>Pseudomonadota</taxon>
        <taxon>Betaproteobacteria</taxon>
        <taxon>Burkholderiales</taxon>
        <taxon>Burkholderiaceae</taxon>
        <taxon>Caballeronia</taxon>
    </lineage>
</organism>
<evidence type="ECO:0000313" key="2">
    <source>
        <dbReference type="EMBL" id="SAL61613.1"/>
    </source>
</evidence>
<feature type="region of interest" description="Disordered" evidence="1">
    <location>
        <begin position="111"/>
        <end position="143"/>
    </location>
</feature>
<name>A0A158IZD4_9BURK</name>
<sequence>MAAPILMPWDGSAGRTQVCFRYVIKGHAARAYDVLVVFKGDERACVIDIRHAVANRDDLPPLTCGLLSAKRLRATVDLLGLVQQVTSKDRTANRSGALVYGGHLSFPFGKSETGPASPGQSEASRCQARARASHGTGKGWPKSKAAWWLRR</sequence>
<dbReference type="RefSeq" id="WP_087670285.1">
    <property type="nucleotide sequence ID" value="NZ_FCNW02000049.1"/>
</dbReference>
<evidence type="ECO:0000313" key="3">
    <source>
        <dbReference type="Proteomes" id="UP000054977"/>
    </source>
</evidence>
<protein>
    <submittedName>
        <fullName evidence="2">Uncharacterized protein</fullName>
    </submittedName>
</protein>
<evidence type="ECO:0000256" key="1">
    <source>
        <dbReference type="SAM" id="MobiDB-lite"/>
    </source>
</evidence>
<gene>
    <name evidence="2" type="ORF">AWB65_05621</name>
</gene>
<dbReference type="Proteomes" id="UP000054977">
    <property type="component" value="Unassembled WGS sequence"/>
</dbReference>
<dbReference type="AlphaFoldDB" id="A0A158IZD4"/>
<reference evidence="2" key="1">
    <citation type="submission" date="2016-01" db="EMBL/GenBank/DDBJ databases">
        <authorList>
            <person name="Peeters C."/>
        </authorList>
    </citation>
    <scope>NUCLEOTIDE SEQUENCE [LARGE SCALE GENOMIC DNA]</scope>
    <source>
        <strain evidence="2">LMG 22934</strain>
    </source>
</reference>
<keyword evidence="3" id="KW-1185">Reference proteome</keyword>
<dbReference type="STRING" id="326474.AWB65_05621"/>
<accession>A0A158IZD4</accession>
<dbReference type="EMBL" id="FCNW02000049">
    <property type="protein sequence ID" value="SAL61613.1"/>
    <property type="molecule type" value="Genomic_DNA"/>
</dbReference>
<comment type="caution">
    <text evidence="2">The sequence shown here is derived from an EMBL/GenBank/DDBJ whole genome shotgun (WGS) entry which is preliminary data.</text>
</comment>